<keyword evidence="2" id="KW-1185">Reference proteome</keyword>
<proteinExistence type="predicted"/>
<evidence type="ECO:0000313" key="2">
    <source>
        <dbReference type="Proteomes" id="UP001597280"/>
    </source>
</evidence>
<accession>A0ABW4PX43</accession>
<reference evidence="2" key="1">
    <citation type="journal article" date="2019" name="Int. J. Syst. Evol. Microbiol.">
        <title>The Global Catalogue of Microorganisms (GCM) 10K type strain sequencing project: providing services to taxonomists for standard genome sequencing and annotation.</title>
        <authorList>
            <consortium name="The Broad Institute Genomics Platform"/>
            <consortium name="The Broad Institute Genome Sequencing Center for Infectious Disease"/>
            <person name="Wu L."/>
            <person name="Ma J."/>
        </authorList>
    </citation>
    <scope>NUCLEOTIDE SEQUENCE [LARGE SCALE GENOMIC DNA]</scope>
    <source>
        <strain evidence="2">JCM 11650</strain>
    </source>
</reference>
<evidence type="ECO:0008006" key="3">
    <source>
        <dbReference type="Google" id="ProtNLM"/>
    </source>
</evidence>
<name>A0ABW4PX43_9MICO</name>
<dbReference type="Proteomes" id="UP001597280">
    <property type="component" value="Unassembled WGS sequence"/>
</dbReference>
<protein>
    <recommendedName>
        <fullName evidence="3">Head-to-tail stopper</fullName>
    </recommendedName>
</protein>
<dbReference type="RefSeq" id="WP_343904254.1">
    <property type="nucleotide sequence ID" value="NZ_BAAAIS010000002.1"/>
</dbReference>
<comment type="caution">
    <text evidence="1">The sequence shown here is derived from an EMBL/GenBank/DDBJ whole genome shotgun (WGS) entry which is preliminary data.</text>
</comment>
<sequence length="106" mass="11365">MSSEIESMFIHTVTVEAYLGTGAYGDRWADPVTVPCFVDETRRLVRDATGTEVVSEATVYAATGAYELFPPGSRVTVRSSSTHVIGRALFDGDALELPSHLAVTLA</sequence>
<organism evidence="1 2">
    <name type="scientific">Brachybacterium rhamnosum</name>
    <dbReference type="NCBI Taxonomy" id="173361"/>
    <lineage>
        <taxon>Bacteria</taxon>
        <taxon>Bacillati</taxon>
        <taxon>Actinomycetota</taxon>
        <taxon>Actinomycetes</taxon>
        <taxon>Micrococcales</taxon>
        <taxon>Dermabacteraceae</taxon>
        <taxon>Brachybacterium</taxon>
    </lineage>
</organism>
<gene>
    <name evidence="1" type="ORF">ACFSDA_08115</name>
</gene>
<evidence type="ECO:0000313" key="1">
    <source>
        <dbReference type="EMBL" id="MFD1835043.1"/>
    </source>
</evidence>
<dbReference type="EMBL" id="JBHUFL010000002">
    <property type="protein sequence ID" value="MFD1835043.1"/>
    <property type="molecule type" value="Genomic_DNA"/>
</dbReference>